<dbReference type="Ensembl" id="ENSELUT00000000627.3">
    <property type="protein sequence ID" value="ENSELUP00000033459.3"/>
    <property type="gene ID" value="ENSELUG00000026783.2"/>
</dbReference>
<dbReference type="FunFam" id="3.30.160.60:FF:002110">
    <property type="entry name" value="Zinc finger protein 1053"/>
    <property type="match status" value="1"/>
</dbReference>
<evidence type="ECO:0000256" key="13">
    <source>
        <dbReference type="SAM" id="MobiDB-lite"/>
    </source>
</evidence>
<dbReference type="OrthoDB" id="10072647at2759"/>
<dbReference type="GO" id="GO:0000978">
    <property type="term" value="F:RNA polymerase II cis-regulatory region sequence-specific DNA binding"/>
    <property type="evidence" value="ECO:0007669"/>
    <property type="project" value="TreeGrafter"/>
</dbReference>
<evidence type="ECO:0000256" key="7">
    <source>
        <dbReference type="ARBA" id="ARBA00022833"/>
    </source>
</evidence>
<feature type="region of interest" description="Disordered" evidence="13">
    <location>
        <begin position="131"/>
        <end position="150"/>
    </location>
</feature>
<dbReference type="FunFam" id="3.30.160.60:FF:000100">
    <property type="entry name" value="Zinc finger 45-like"/>
    <property type="match status" value="1"/>
</dbReference>
<keyword evidence="5" id="KW-0677">Repeat</keyword>
<keyword evidence="9" id="KW-0238">DNA-binding</keyword>
<feature type="domain" description="C2H2-type" evidence="14">
    <location>
        <begin position="348"/>
        <end position="375"/>
    </location>
</feature>
<keyword evidence="10" id="KW-0804">Transcription</keyword>
<dbReference type="RefSeq" id="XP_010863734.2">
    <property type="nucleotide sequence ID" value="XM_010865432.4"/>
</dbReference>
<feature type="domain" description="C2H2-type" evidence="14">
    <location>
        <begin position="320"/>
        <end position="347"/>
    </location>
</feature>
<dbReference type="InParanoid" id="A0A3P8ZY99"/>
<evidence type="ECO:0000259" key="14">
    <source>
        <dbReference type="PROSITE" id="PS50157"/>
    </source>
</evidence>
<evidence type="ECO:0000256" key="3">
    <source>
        <dbReference type="ARBA" id="ARBA00006991"/>
    </source>
</evidence>
<dbReference type="GO" id="GO:0008270">
    <property type="term" value="F:zinc ion binding"/>
    <property type="evidence" value="ECO:0007669"/>
    <property type="project" value="UniProtKB-KW"/>
</dbReference>
<keyword evidence="16" id="KW-1185">Reference proteome</keyword>
<dbReference type="FunFam" id="3.30.160.60:FF:002063">
    <property type="entry name" value="RB associated KRAB zinc finger"/>
    <property type="match status" value="1"/>
</dbReference>
<feature type="domain" description="C2H2-type" evidence="14">
    <location>
        <begin position="292"/>
        <end position="319"/>
    </location>
</feature>
<sequence>MSKLQILRVFLNDRLTAAAVEIFGAVEKTVLEYQEENDRLRRMLRVTPELQLCRIDSLQFSLAVSDEEVPPEQQHCEQEWRTNQGQEESEPTRIKEEQDELGIDQEEEQCQGLFDTKDSIFTPPCVKSKCDQGNQIWSSTPPRTQSVENRENYSEPVDLTPFDTMNHLNGFDIPCDLPDDEDIASIHSSAFSSDPVELDSSSQLDPISPLAPSTPLELNQPMDKPCSKPSSTSQTVNHCHDCGKTFALKADLQRHVTFARKRLSECRFCKRCYDSSCKLKTHIHLCHNGKPCTCPFCGKTFKQKGNLSRHMSIHTGEKPFSCLDCGKSFTRKEHLTKHRQTHTGEKPFSCSECGKLFNRKEHLNKHIHIHKGEKPFSCGSCGKRFNRKGNLNLHIRTHTGERQHGCLACGKRFTQKTHLLKHVDNIHIERKTEKRKKMFGQKMEVKRRGMDHTHRKGKQLHVLHTVSLR</sequence>
<feature type="compositionally biased region" description="Polar residues" evidence="13">
    <location>
        <begin position="131"/>
        <end position="147"/>
    </location>
</feature>
<comment type="similarity">
    <text evidence="3">Belongs to the krueppel C2H2-type zinc-finger protein family.</text>
</comment>
<comment type="subcellular location">
    <subcellularLocation>
        <location evidence="2">Nucleus</location>
    </subcellularLocation>
</comment>
<evidence type="ECO:0000256" key="5">
    <source>
        <dbReference type="ARBA" id="ARBA00022737"/>
    </source>
</evidence>
<feature type="domain" description="C2H2-type" evidence="14">
    <location>
        <begin position="376"/>
        <end position="403"/>
    </location>
</feature>
<dbReference type="PANTHER" id="PTHR24404">
    <property type="entry name" value="ZINC FINGER PROTEIN"/>
    <property type="match status" value="1"/>
</dbReference>
<dbReference type="Bgee" id="ENSELUG00000026783">
    <property type="expression patterns" value="Expressed in ovary and 14 other cell types or tissues"/>
</dbReference>
<dbReference type="GO" id="GO:0006357">
    <property type="term" value="P:regulation of transcription by RNA polymerase II"/>
    <property type="evidence" value="ECO:0007669"/>
    <property type="project" value="TreeGrafter"/>
</dbReference>
<comment type="function">
    <text evidence="1">May be involved in transcriptional regulation.</text>
</comment>
<feature type="region of interest" description="Disordered" evidence="13">
    <location>
        <begin position="194"/>
        <end position="231"/>
    </location>
</feature>
<dbReference type="SUPFAM" id="SSF57667">
    <property type="entry name" value="beta-beta-alpha zinc fingers"/>
    <property type="match status" value="3"/>
</dbReference>
<dbReference type="AlphaFoldDB" id="A0A3P8ZY99"/>
<dbReference type="GO" id="GO:0003700">
    <property type="term" value="F:DNA-binding transcription factor activity"/>
    <property type="evidence" value="ECO:0007669"/>
    <property type="project" value="TreeGrafter"/>
</dbReference>
<dbReference type="InterPro" id="IPR036236">
    <property type="entry name" value="Znf_C2H2_sf"/>
</dbReference>
<reference evidence="15" key="4">
    <citation type="submission" date="2025-09" db="UniProtKB">
        <authorList>
            <consortium name="Ensembl"/>
        </authorList>
    </citation>
    <scope>IDENTIFICATION</scope>
</reference>
<dbReference type="PANTHER" id="PTHR24404:SF114">
    <property type="entry name" value="KLUMPFUSS, ISOFORM B-RELATED"/>
    <property type="match status" value="1"/>
</dbReference>
<dbReference type="GeneID" id="105006768"/>
<evidence type="ECO:0000313" key="16">
    <source>
        <dbReference type="Proteomes" id="UP000265140"/>
    </source>
</evidence>
<feature type="domain" description="C2H2-type" evidence="14">
    <location>
        <begin position="237"/>
        <end position="255"/>
    </location>
</feature>
<keyword evidence="4" id="KW-0479">Metal-binding</keyword>
<evidence type="ECO:0000313" key="15">
    <source>
        <dbReference type="Ensembl" id="ENSELUP00000033459.3"/>
    </source>
</evidence>
<accession>A0A3P8ZY99</accession>
<dbReference type="SMART" id="SM00355">
    <property type="entry name" value="ZnF_C2H2"/>
    <property type="match status" value="7"/>
</dbReference>
<keyword evidence="11" id="KW-0539">Nucleus</keyword>
<evidence type="ECO:0000256" key="8">
    <source>
        <dbReference type="ARBA" id="ARBA00023015"/>
    </source>
</evidence>
<feature type="domain" description="C2H2-type" evidence="14">
    <location>
        <begin position="404"/>
        <end position="432"/>
    </location>
</feature>
<evidence type="ECO:0000256" key="9">
    <source>
        <dbReference type="ARBA" id="ARBA00023125"/>
    </source>
</evidence>
<evidence type="ECO:0000256" key="1">
    <source>
        <dbReference type="ARBA" id="ARBA00003767"/>
    </source>
</evidence>
<evidence type="ECO:0000256" key="2">
    <source>
        <dbReference type="ARBA" id="ARBA00004123"/>
    </source>
</evidence>
<evidence type="ECO:0000256" key="4">
    <source>
        <dbReference type="ARBA" id="ARBA00022723"/>
    </source>
</evidence>
<dbReference type="KEGG" id="els:105006768"/>
<dbReference type="FunFam" id="3.30.160.60:FF:000097">
    <property type="entry name" value="Zinc finger protein"/>
    <property type="match status" value="1"/>
</dbReference>
<dbReference type="GO" id="GO:0005634">
    <property type="term" value="C:nucleus"/>
    <property type="evidence" value="ECO:0007669"/>
    <property type="project" value="UniProtKB-SubCell"/>
</dbReference>
<name>A0A3P8ZY99_ESOLU</name>
<reference evidence="15" key="3">
    <citation type="submission" date="2025-08" db="UniProtKB">
        <authorList>
            <consortium name="Ensembl"/>
        </authorList>
    </citation>
    <scope>IDENTIFICATION</scope>
</reference>
<dbReference type="PROSITE" id="PS00028">
    <property type="entry name" value="ZINC_FINGER_C2H2_1"/>
    <property type="match status" value="5"/>
</dbReference>
<dbReference type="InterPro" id="IPR050589">
    <property type="entry name" value="Ikaros_C2H2-ZF"/>
</dbReference>
<dbReference type="GeneTree" id="ENSGT00940000154715"/>
<protein>
    <recommendedName>
        <fullName evidence="14">C2H2-type domain-containing protein</fullName>
    </recommendedName>
</protein>
<dbReference type="FunCoup" id="A0A3P8ZY99">
    <property type="interactions" value="12"/>
</dbReference>
<proteinExistence type="inferred from homology"/>
<evidence type="ECO:0000256" key="6">
    <source>
        <dbReference type="ARBA" id="ARBA00022771"/>
    </source>
</evidence>
<evidence type="ECO:0000256" key="12">
    <source>
        <dbReference type="PROSITE-ProRule" id="PRU00042"/>
    </source>
</evidence>
<dbReference type="Proteomes" id="UP000265140">
    <property type="component" value="Chromosome 24"/>
</dbReference>
<reference evidence="16" key="1">
    <citation type="journal article" date="2014" name="PLoS ONE">
        <title>The genome and linkage map of the northern pike (Esox lucius): conserved synteny revealed between the salmonid sister group and the Neoteleostei.</title>
        <authorList>
            <person name="Rondeau E.B."/>
            <person name="Minkley D.R."/>
            <person name="Leong J.S."/>
            <person name="Messmer A.M."/>
            <person name="Jantzen J.R."/>
            <person name="von Schalburg K.R."/>
            <person name="Lemon C."/>
            <person name="Bird N.H."/>
            <person name="Koop B.F."/>
        </authorList>
    </citation>
    <scope>NUCLEOTIDE SEQUENCE</scope>
</reference>
<organism evidence="15 16">
    <name type="scientific">Esox lucius</name>
    <name type="common">Northern pike</name>
    <dbReference type="NCBI Taxonomy" id="8010"/>
    <lineage>
        <taxon>Eukaryota</taxon>
        <taxon>Metazoa</taxon>
        <taxon>Chordata</taxon>
        <taxon>Craniata</taxon>
        <taxon>Vertebrata</taxon>
        <taxon>Euteleostomi</taxon>
        <taxon>Actinopterygii</taxon>
        <taxon>Neopterygii</taxon>
        <taxon>Teleostei</taxon>
        <taxon>Protacanthopterygii</taxon>
        <taxon>Esociformes</taxon>
        <taxon>Esocidae</taxon>
        <taxon>Esox</taxon>
    </lineage>
</organism>
<evidence type="ECO:0000256" key="11">
    <source>
        <dbReference type="ARBA" id="ARBA00023242"/>
    </source>
</evidence>
<dbReference type="InterPro" id="IPR013087">
    <property type="entry name" value="Znf_C2H2_type"/>
</dbReference>
<feature type="region of interest" description="Disordered" evidence="13">
    <location>
        <begin position="68"/>
        <end position="92"/>
    </location>
</feature>
<dbReference type="Gene3D" id="3.30.160.60">
    <property type="entry name" value="Classic Zinc Finger"/>
    <property type="match status" value="5"/>
</dbReference>
<keyword evidence="6 12" id="KW-0863">Zinc-finger</keyword>
<keyword evidence="8" id="KW-0805">Transcription regulation</keyword>
<evidence type="ECO:0000256" key="10">
    <source>
        <dbReference type="ARBA" id="ARBA00023163"/>
    </source>
</evidence>
<dbReference type="OMA" id="THRKGEQ"/>
<dbReference type="Pfam" id="PF00096">
    <property type="entry name" value="zf-C2H2"/>
    <property type="match status" value="5"/>
</dbReference>
<reference evidence="15" key="2">
    <citation type="submission" date="2020-02" db="EMBL/GenBank/DDBJ databases">
        <title>Esox lucius (northern pike) genome, fEsoLuc1, primary haplotype.</title>
        <authorList>
            <person name="Myers G."/>
            <person name="Karagic N."/>
            <person name="Meyer A."/>
            <person name="Pippel M."/>
            <person name="Reichard M."/>
            <person name="Winkler S."/>
            <person name="Tracey A."/>
            <person name="Sims Y."/>
            <person name="Howe K."/>
            <person name="Rhie A."/>
            <person name="Formenti G."/>
            <person name="Durbin R."/>
            <person name="Fedrigo O."/>
            <person name="Jarvis E.D."/>
        </authorList>
    </citation>
    <scope>NUCLEOTIDE SEQUENCE [LARGE SCALE GENOMIC DNA]</scope>
</reference>
<dbReference type="FunFam" id="3.30.160.60:FF:000417">
    <property type="entry name" value="Zinc finger protein"/>
    <property type="match status" value="1"/>
</dbReference>
<dbReference type="PROSITE" id="PS50157">
    <property type="entry name" value="ZINC_FINGER_C2H2_2"/>
    <property type="match status" value="6"/>
</dbReference>
<keyword evidence="7" id="KW-0862">Zinc</keyword>